<name>A0ABY8DCR4_9HYPH</name>
<evidence type="ECO:0000313" key="2">
    <source>
        <dbReference type="EMBL" id="WEX88664.1"/>
    </source>
</evidence>
<evidence type="ECO:0000256" key="1">
    <source>
        <dbReference type="SAM" id="SignalP"/>
    </source>
</evidence>
<dbReference type="Proteomes" id="UP001229355">
    <property type="component" value="Chromosome 1"/>
</dbReference>
<keyword evidence="1" id="KW-0732">Signal</keyword>
<sequence length="151" mass="16388">MRSLITTSAIAALALSLVAASNAFAAGQHQGPAASSGPENGDYYRGVFPNDGAMTPLASAVQTTIPAASVRETRLANILHELRSVDRRIESERSEGKLSSVSFNRLHHEERNIRAEATKVAATHHGMIPTRSYARLQQDVRWLDRNIARSA</sequence>
<keyword evidence="3" id="KW-1185">Reference proteome</keyword>
<gene>
    <name evidence="2" type="ORF">PZN02_001167</name>
</gene>
<protein>
    <submittedName>
        <fullName evidence="2">Uncharacterized protein</fullName>
    </submittedName>
</protein>
<feature type="signal peptide" evidence="1">
    <location>
        <begin position="1"/>
        <end position="25"/>
    </location>
</feature>
<dbReference type="EMBL" id="CP120373">
    <property type="protein sequence ID" value="WEX88664.1"/>
    <property type="molecule type" value="Genomic_DNA"/>
</dbReference>
<dbReference type="RefSeq" id="WP_280660655.1">
    <property type="nucleotide sequence ID" value="NZ_CP120373.1"/>
</dbReference>
<organism evidence="2 3">
    <name type="scientific">Sinorhizobium garamanticum</name>
    <dbReference type="NCBI Taxonomy" id="680247"/>
    <lineage>
        <taxon>Bacteria</taxon>
        <taxon>Pseudomonadati</taxon>
        <taxon>Pseudomonadota</taxon>
        <taxon>Alphaproteobacteria</taxon>
        <taxon>Hyphomicrobiales</taxon>
        <taxon>Rhizobiaceae</taxon>
        <taxon>Sinorhizobium/Ensifer group</taxon>
        <taxon>Sinorhizobium</taxon>
    </lineage>
</organism>
<proteinExistence type="predicted"/>
<reference evidence="2 3" key="1">
    <citation type="submission" date="2023-03" db="EMBL/GenBank/DDBJ databases">
        <authorList>
            <person name="Kaur S."/>
            <person name="Espinosa-Saiz D."/>
            <person name="Velazquez E."/>
            <person name="Menendez E."/>
            <person name="diCenzo G.C."/>
        </authorList>
    </citation>
    <scope>NUCLEOTIDE SEQUENCE [LARGE SCALE GENOMIC DNA]</scope>
    <source>
        <strain evidence="2 3">LMG 24692</strain>
    </source>
</reference>
<feature type="chain" id="PRO_5047116391" evidence="1">
    <location>
        <begin position="26"/>
        <end position="151"/>
    </location>
</feature>
<evidence type="ECO:0000313" key="3">
    <source>
        <dbReference type="Proteomes" id="UP001229355"/>
    </source>
</evidence>
<accession>A0ABY8DCR4</accession>